<keyword evidence="1 4" id="KW-0808">Transferase</keyword>
<dbReference type="InterPro" id="IPR000182">
    <property type="entry name" value="GNAT_dom"/>
</dbReference>
<protein>
    <submittedName>
        <fullName evidence="4">Putative acetyltransferase</fullName>
    </submittedName>
</protein>
<dbReference type="eggNOG" id="COG0456">
    <property type="taxonomic scope" value="Bacteria"/>
</dbReference>
<dbReference type="PROSITE" id="PS51186">
    <property type="entry name" value="GNAT"/>
    <property type="match status" value="1"/>
</dbReference>
<evidence type="ECO:0000259" key="3">
    <source>
        <dbReference type="PROSITE" id="PS51186"/>
    </source>
</evidence>
<feature type="domain" description="N-acetyltransferase" evidence="3">
    <location>
        <begin position="6"/>
        <end position="164"/>
    </location>
</feature>
<dbReference type="STRING" id="1121362.A605_03365"/>
<proteinExistence type="predicted"/>
<organism evidence="4 5">
    <name type="scientific">Corynebacterium halotolerans YIM 70093 = DSM 44683</name>
    <dbReference type="NCBI Taxonomy" id="1121362"/>
    <lineage>
        <taxon>Bacteria</taxon>
        <taxon>Bacillati</taxon>
        <taxon>Actinomycetota</taxon>
        <taxon>Actinomycetes</taxon>
        <taxon>Mycobacteriales</taxon>
        <taxon>Corynebacteriaceae</taxon>
        <taxon>Corynebacterium</taxon>
    </lineage>
</organism>
<sequence>MSTPEFRLRPATEADRTYLARLLYLTDVFGDESRPVSDNFAEDLGTYVDAWSPDQGGVIALSPQGVPAGGVWLRAGVDHRPVFGLVETALPELAIAVEGRFAGHGLGGALVDAALDLARTAGHPGVSLAVDDGNDRARRLYLRHGFQTVEHRGGLDCEVMVHRF</sequence>
<evidence type="ECO:0000256" key="1">
    <source>
        <dbReference type="ARBA" id="ARBA00022679"/>
    </source>
</evidence>
<evidence type="ECO:0000313" key="4">
    <source>
        <dbReference type="EMBL" id="AGF71684.1"/>
    </source>
</evidence>
<dbReference type="Proteomes" id="UP000011723">
    <property type="component" value="Chromosome"/>
</dbReference>
<dbReference type="PANTHER" id="PTHR43877">
    <property type="entry name" value="AMINOALKYLPHOSPHONATE N-ACETYLTRANSFERASE-RELATED-RELATED"/>
    <property type="match status" value="1"/>
</dbReference>
<gene>
    <name evidence="4" type="ORF">A605_03365</name>
</gene>
<accession>M1MVD5</accession>
<keyword evidence="5" id="KW-1185">Reference proteome</keyword>
<dbReference type="PANTHER" id="PTHR43877:SF2">
    <property type="entry name" value="AMINOALKYLPHOSPHONATE N-ACETYLTRANSFERASE-RELATED"/>
    <property type="match status" value="1"/>
</dbReference>
<dbReference type="OrthoDB" id="4553064at2"/>
<dbReference type="GO" id="GO:0016747">
    <property type="term" value="F:acyltransferase activity, transferring groups other than amino-acyl groups"/>
    <property type="evidence" value="ECO:0007669"/>
    <property type="project" value="InterPro"/>
</dbReference>
<dbReference type="InterPro" id="IPR016181">
    <property type="entry name" value="Acyl_CoA_acyltransferase"/>
</dbReference>
<dbReference type="InterPro" id="IPR050832">
    <property type="entry name" value="Bact_Acetyltransf"/>
</dbReference>
<dbReference type="RefSeq" id="WP_015400104.1">
    <property type="nucleotide sequence ID" value="NC_020302.1"/>
</dbReference>
<keyword evidence="2" id="KW-0012">Acyltransferase</keyword>
<dbReference type="Pfam" id="PF00583">
    <property type="entry name" value="Acetyltransf_1"/>
    <property type="match status" value="1"/>
</dbReference>
<dbReference type="EMBL" id="CP003697">
    <property type="protein sequence ID" value="AGF71684.1"/>
    <property type="molecule type" value="Genomic_DNA"/>
</dbReference>
<dbReference type="KEGG" id="chn:A605_03365"/>
<dbReference type="SUPFAM" id="SSF55729">
    <property type="entry name" value="Acyl-CoA N-acyltransferases (Nat)"/>
    <property type="match status" value="1"/>
</dbReference>
<evidence type="ECO:0000256" key="2">
    <source>
        <dbReference type="ARBA" id="ARBA00023315"/>
    </source>
</evidence>
<dbReference type="HOGENOM" id="CLU_107134_1_2_11"/>
<dbReference type="PATRIC" id="fig|1121362.3.peg.677"/>
<evidence type="ECO:0000313" key="5">
    <source>
        <dbReference type="Proteomes" id="UP000011723"/>
    </source>
</evidence>
<reference evidence="4 5" key="1">
    <citation type="journal article" date="2012" name="Stand. Genomic Sci.">
        <title>Genome sequence of the halotolerant bacterium Corynebacterium halotolerans type strain YIM 70093(T) (= DSM 44683(T)).</title>
        <authorList>
            <person name="Ruckert C."/>
            <person name="Albersmeier A."/>
            <person name="Al-Dilaimi A."/>
            <person name="Niehaus K."/>
            <person name="Szczepanowski R."/>
            <person name="Kalinowski J."/>
        </authorList>
    </citation>
    <scope>NUCLEOTIDE SEQUENCE [LARGE SCALE GENOMIC DNA]</scope>
    <source>
        <strain evidence="4">YIM 70093</strain>
    </source>
</reference>
<dbReference type="Gene3D" id="3.40.630.30">
    <property type="match status" value="1"/>
</dbReference>
<name>M1MVD5_9CORY</name>
<dbReference type="AlphaFoldDB" id="M1MVD5"/>